<protein>
    <submittedName>
        <fullName evidence="1">Uncharacterized protein</fullName>
    </submittedName>
</protein>
<proteinExistence type="predicted"/>
<evidence type="ECO:0000313" key="1">
    <source>
        <dbReference type="EMBL" id="TEB18947.1"/>
    </source>
</evidence>
<comment type="caution">
    <text evidence="1">The sequence shown here is derived from an EMBL/GenBank/DDBJ whole genome shotgun (WGS) entry which is preliminary data.</text>
</comment>
<reference evidence="1 2" key="1">
    <citation type="journal article" date="2019" name="Nat. Ecol. Evol.">
        <title>Megaphylogeny resolves global patterns of mushroom evolution.</title>
        <authorList>
            <person name="Varga T."/>
            <person name="Krizsan K."/>
            <person name="Foldi C."/>
            <person name="Dima B."/>
            <person name="Sanchez-Garcia M."/>
            <person name="Sanchez-Ramirez S."/>
            <person name="Szollosi G.J."/>
            <person name="Szarkandi J.G."/>
            <person name="Papp V."/>
            <person name="Albert L."/>
            <person name="Andreopoulos W."/>
            <person name="Angelini C."/>
            <person name="Antonin V."/>
            <person name="Barry K.W."/>
            <person name="Bougher N.L."/>
            <person name="Buchanan P."/>
            <person name="Buyck B."/>
            <person name="Bense V."/>
            <person name="Catcheside P."/>
            <person name="Chovatia M."/>
            <person name="Cooper J."/>
            <person name="Damon W."/>
            <person name="Desjardin D."/>
            <person name="Finy P."/>
            <person name="Geml J."/>
            <person name="Haridas S."/>
            <person name="Hughes K."/>
            <person name="Justo A."/>
            <person name="Karasinski D."/>
            <person name="Kautmanova I."/>
            <person name="Kiss B."/>
            <person name="Kocsube S."/>
            <person name="Kotiranta H."/>
            <person name="LaButti K.M."/>
            <person name="Lechner B.E."/>
            <person name="Liimatainen K."/>
            <person name="Lipzen A."/>
            <person name="Lukacs Z."/>
            <person name="Mihaltcheva S."/>
            <person name="Morgado L.N."/>
            <person name="Niskanen T."/>
            <person name="Noordeloos M.E."/>
            <person name="Ohm R.A."/>
            <person name="Ortiz-Santana B."/>
            <person name="Ovrebo C."/>
            <person name="Racz N."/>
            <person name="Riley R."/>
            <person name="Savchenko A."/>
            <person name="Shiryaev A."/>
            <person name="Soop K."/>
            <person name="Spirin V."/>
            <person name="Szebenyi C."/>
            <person name="Tomsovsky M."/>
            <person name="Tulloss R.E."/>
            <person name="Uehling J."/>
            <person name="Grigoriev I.V."/>
            <person name="Vagvolgyi C."/>
            <person name="Papp T."/>
            <person name="Martin F.M."/>
            <person name="Miettinen O."/>
            <person name="Hibbett D.S."/>
            <person name="Nagy L.G."/>
        </authorList>
    </citation>
    <scope>NUCLEOTIDE SEQUENCE [LARGE SCALE GENOMIC DNA]</scope>
    <source>
        <strain evidence="1 2">FP101781</strain>
    </source>
</reference>
<evidence type="ECO:0000313" key="2">
    <source>
        <dbReference type="Proteomes" id="UP000298030"/>
    </source>
</evidence>
<dbReference type="EMBL" id="QPFP01000215">
    <property type="protein sequence ID" value="TEB18947.1"/>
    <property type="molecule type" value="Genomic_DNA"/>
</dbReference>
<dbReference type="Proteomes" id="UP000298030">
    <property type="component" value="Unassembled WGS sequence"/>
</dbReference>
<gene>
    <name evidence="1" type="ORF">FA13DRAFT_512769</name>
</gene>
<sequence>MDTKNLIRNHISKPGMTGSVAFSNALWTAIPPLIPAITVDGRETILDLAVNDLNMSSDTVAAVAKALVPVFRDGSSFARSTAVELLSSLYLKHRVEAPGLVVFAVPEIVALALDDKDDVGTLRSTAISLLVAILTATYQKHLHLGICLQANRTANGEVHGPAQKRESEDAGRQVTVHIVDRHARLATAPFPSHYNQLTISLSAKNHISAHHQLGDLHGQSQ</sequence>
<name>A0A4Y7SBN9_COPMI</name>
<keyword evidence="2" id="KW-1185">Reference proteome</keyword>
<organism evidence="1 2">
    <name type="scientific">Coprinellus micaceus</name>
    <name type="common">Glistening ink-cap mushroom</name>
    <name type="synonym">Coprinus micaceus</name>
    <dbReference type="NCBI Taxonomy" id="71717"/>
    <lineage>
        <taxon>Eukaryota</taxon>
        <taxon>Fungi</taxon>
        <taxon>Dikarya</taxon>
        <taxon>Basidiomycota</taxon>
        <taxon>Agaricomycotina</taxon>
        <taxon>Agaricomycetes</taxon>
        <taxon>Agaricomycetidae</taxon>
        <taxon>Agaricales</taxon>
        <taxon>Agaricineae</taxon>
        <taxon>Psathyrellaceae</taxon>
        <taxon>Coprinellus</taxon>
    </lineage>
</organism>
<accession>A0A4Y7SBN9</accession>
<dbReference type="AlphaFoldDB" id="A0A4Y7SBN9"/>